<dbReference type="InterPro" id="IPR013780">
    <property type="entry name" value="Glyco_hydro_b"/>
</dbReference>
<protein>
    <recommendedName>
        <fullName evidence="7">pullulanase</fullName>
        <ecNumber evidence="7">3.2.1.41</ecNumber>
    </recommendedName>
    <alternativeName>
        <fullName evidence="8">Alpha-dextrin endo-1,6-alpha-glucosidase</fullName>
    </alternativeName>
    <alternativeName>
        <fullName evidence="9">Pullulan 6-glucanohydrolase</fullName>
    </alternativeName>
</protein>
<dbReference type="Gene3D" id="2.60.40.1180">
    <property type="entry name" value="Golgi alpha-mannosidase II"/>
    <property type="match status" value="1"/>
</dbReference>
<feature type="transmembrane region" description="Helical" evidence="10">
    <location>
        <begin position="993"/>
        <end position="1013"/>
    </location>
</feature>
<accession>A0A9Q9CSP9</accession>
<dbReference type="InterPro" id="IPR006047">
    <property type="entry name" value="GH13_cat_dom"/>
</dbReference>
<dbReference type="SUPFAM" id="SSF51445">
    <property type="entry name" value="(Trans)glycosidases"/>
    <property type="match status" value="1"/>
</dbReference>
<dbReference type="CDD" id="cd02860">
    <property type="entry name" value="E_set_Pullulanase"/>
    <property type="match status" value="1"/>
</dbReference>
<dbReference type="InterPro" id="IPR011840">
    <property type="entry name" value="PulA_typeI"/>
</dbReference>
<reference evidence="12" key="1">
    <citation type="submission" date="2021-03" db="EMBL/GenBank/DDBJ databases">
        <title>Comparative Genomics and Metabolomics in the genus Turicibacter.</title>
        <authorList>
            <person name="Maki J."/>
            <person name="Looft T."/>
        </authorList>
    </citation>
    <scope>NUCLEOTIDE SEQUENCE</scope>
    <source>
        <strain evidence="12">ISU324</strain>
    </source>
</reference>
<dbReference type="InterPro" id="IPR049117">
    <property type="entry name" value="pulA_all-beta"/>
</dbReference>
<sequence>MKRLISLLLAIAIVVTSLLPNGRIYATDNAKLTIHYQRTDGVYDDWNIWAWDTGTEDMEQIDFTARDDFGYIAEIEVAVGNESGFIIRKGDWVAKNCDEDQRILVEQDTEIWVTEGQCGYLTEAPEGAGGEVVQLPTAANANESTVSDEEAEMQVFVHYRRYDDKYKKWNIWGWIGDKEGLSYAFNDEDDYGKIFKMNLKDLNGAQQLGIIMRKGDWDSRDIDQDRFIDLTKAKDEVLHVYLLEGDPNIYYNEDDVDLRPRLSSATFTSLKKVILTAPIPFTSTDGIEIKDNSGNILELDQVLVDQTGSTIVVLLKEDINLENSYTISKEGFKDAIEVSYTGLFDSEEFHDAFYYDGDDLGFTYSKDNTSFRVWAPTASKVILNLYEAGSGDNLIEKIDMTRDVKGTWVAEVSGDLNLTYYTYEVTVGNQTNEAVDPYARAVGVNGNRAMVVDLDLTDPENWAEDVAPEFSGNPTDAIIYELHMRDWSTHESSGLENVGKFLQFTEEGGTDHLTDLGITHLHLLPAFDHRSIDETNLDEAQFNWGYDPQNYNVPEGSYSTDPENGEVRINEFKQMVQSLHQNGVRVVMDVVYNHTGATADSDFNKIVPGYYYRQTTDGGFSNGSGCGNETASDRSMMRKFMIDSVTYWATEYNIDGFRFDLMALHDIDTINEIRNALTEIDPTIITYGEGWDAGGSALKPTEAALKIYASQMPGVAMFSDDIRDGIKGSVFNAEEPGFVNGQFTFDERVKFGIVGATEHSQIDYNRVALAGGASGPWATEAAQSINYVSAHDNNTLYDKLIATLPDADEETIKLMQKQANAIILTAQGVPFLHAGVEMMRTKDGDHNSYNASDEVNQINWNWKNENQDVYNYYKGLISLRRAHPAFRMSAQEDIQNNLTFMEDIPLGVVAFNLENNANGDSASDITVIHNATDSEQVISLPKSADWQLVVNGETAGTEVIEVIKGDSITVTPHSSYVLMIDDSMNTTENFNQLLLIAGAALLVIAGTAGYIIYDKKKKASK</sequence>
<keyword evidence="5 12" id="KW-0326">Glycosidase</keyword>
<evidence type="ECO:0000256" key="6">
    <source>
        <dbReference type="ARBA" id="ARBA00023965"/>
    </source>
</evidence>
<keyword evidence="10" id="KW-0472">Membrane</keyword>
<dbReference type="InterPro" id="IPR013784">
    <property type="entry name" value="Carb-bd-like_fold"/>
</dbReference>
<evidence type="ECO:0000256" key="5">
    <source>
        <dbReference type="ARBA" id="ARBA00023295"/>
    </source>
</evidence>
<dbReference type="Proteomes" id="UP001058072">
    <property type="component" value="Chromosome"/>
</dbReference>
<dbReference type="GO" id="GO:0030246">
    <property type="term" value="F:carbohydrate binding"/>
    <property type="evidence" value="ECO:0007669"/>
    <property type="project" value="InterPro"/>
</dbReference>
<keyword evidence="2" id="KW-0732">Signal</keyword>
<dbReference type="AlphaFoldDB" id="A0A9Q9CSP9"/>
<evidence type="ECO:0000256" key="2">
    <source>
        <dbReference type="ARBA" id="ARBA00022729"/>
    </source>
</evidence>
<dbReference type="GO" id="GO:0051060">
    <property type="term" value="F:pullulanase activity"/>
    <property type="evidence" value="ECO:0007669"/>
    <property type="project" value="UniProtKB-EC"/>
</dbReference>
<dbReference type="Gene3D" id="3.20.20.80">
    <property type="entry name" value="Glycosidases"/>
    <property type="match status" value="1"/>
</dbReference>
<keyword evidence="3 12" id="KW-0378">Hydrolase</keyword>
<dbReference type="SUPFAM" id="SSF49452">
    <property type="entry name" value="Starch-binding domain-like"/>
    <property type="match status" value="2"/>
</dbReference>
<keyword evidence="10" id="KW-0812">Transmembrane</keyword>
<dbReference type="SUPFAM" id="SSF81296">
    <property type="entry name" value="E set domains"/>
    <property type="match status" value="1"/>
</dbReference>
<evidence type="ECO:0000256" key="8">
    <source>
        <dbReference type="ARBA" id="ARBA00029618"/>
    </source>
</evidence>
<evidence type="ECO:0000259" key="11">
    <source>
        <dbReference type="SMART" id="SM00642"/>
    </source>
</evidence>
<dbReference type="InterPro" id="IPR013783">
    <property type="entry name" value="Ig-like_fold"/>
</dbReference>
<dbReference type="PANTHER" id="PTHR43002">
    <property type="entry name" value="GLYCOGEN DEBRANCHING ENZYME"/>
    <property type="match status" value="1"/>
</dbReference>
<evidence type="ECO:0000256" key="9">
    <source>
        <dbReference type="ARBA" id="ARBA00031076"/>
    </source>
</evidence>
<dbReference type="Gene3D" id="2.60.40.1110">
    <property type="match status" value="2"/>
</dbReference>
<keyword evidence="10" id="KW-1133">Transmembrane helix</keyword>
<evidence type="ECO:0000256" key="1">
    <source>
        <dbReference type="ARBA" id="ARBA00008061"/>
    </source>
</evidence>
<evidence type="ECO:0000256" key="7">
    <source>
        <dbReference type="ARBA" id="ARBA00024062"/>
    </source>
</evidence>
<evidence type="ECO:0000256" key="10">
    <source>
        <dbReference type="SAM" id="Phobius"/>
    </source>
</evidence>
<dbReference type="SMART" id="SM00642">
    <property type="entry name" value="Aamy"/>
    <property type="match status" value="1"/>
</dbReference>
<keyword evidence="4" id="KW-0106">Calcium</keyword>
<evidence type="ECO:0000256" key="3">
    <source>
        <dbReference type="ARBA" id="ARBA00022801"/>
    </source>
</evidence>
<proteinExistence type="inferred from homology"/>
<dbReference type="EC" id="3.2.1.41" evidence="7"/>
<dbReference type="Pfam" id="PF03714">
    <property type="entry name" value="PUD"/>
    <property type="match status" value="2"/>
</dbReference>
<comment type="similarity">
    <text evidence="1">Belongs to the glycosyl hydrolase 13 family.</text>
</comment>
<dbReference type="Pfam" id="PF00128">
    <property type="entry name" value="Alpha-amylase"/>
    <property type="match status" value="1"/>
</dbReference>
<organism evidence="12 13">
    <name type="scientific">Turicibacter bilis</name>
    <dbReference type="NCBI Taxonomy" id="2735723"/>
    <lineage>
        <taxon>Bacteria</taxon>
        <taxon>Bacillati</taxon>
        <taxon>Bacillota</taxon>
        <taxon>Erysipelotrichia</taxon>
        <taxon>Erysipelotrichales</taxon>
        <taxon>Turicibacteraceae</taxon>
        <taxon>Turicibacter</taxon>
    </lineage>
</organism>
<dbReference type="CDD" id="cd10315">
    <property type="entry name" value="CBM41_pullulanase"/>
    <property type="match status" value="2"/>
</dbReference>
<dbReference type="InterPro" id="IPR017853">
    <property type="entry name" value="GH"/>
</dbReference>
<dbReference type="Pfam" id="PF21653">
    <property type="entry name" value="pulA_all-beta"/>
    <property type="match status" value="1"/>
</dbReference>
<name>A0A9Q9CSP9_9FIRM</name>
<dbReference type="Pfam" id="PF02922">
    <property type="entry name" value="CBM_48"/>
    <property type="match status" value="1"/>
</dbReference>
<dbReference type="GO" id="GO:0005975">
    <property type="term" value="P:carbohydrate metabolic process"/>
    <property type="evidence" value="ECO:0007669"/>
    <property type="project" value="InterPro"/>
</dbReference>
<gene>
    <name evidence="12" type="primary">pulA</name>
    <name evidence="12" type="ORF">J0J70_04765</name>
</gene>
<dbReference type="CDD" id="cd11341">
    <property type="entry name" value="AmyAc_Pullulanase_LD-like"/>
    <property type="match status" value="1"/>
</dbReference>
<dbReference type="NCBIfam" id="TIGR02104">
    <property type="entry name" value="pulA_typeI"/>
    <property type="match status" value="1"/>
</dbReference>
<dbReference type="RefSeq" id="WP_212725227.1">
    <property type="nucleotide sequence ID" value="NZ_CP071250.1"/>
</dbReference>
<dbReference type="InterPro" id="IPR014756">
    <property type="entry name" value="Ig_E-set"/>
</dbReference>
<evidence type="ECO:0000313" key="13">
    <source>
        <dbReference type="Proteomes" id="UP001058072"/>
    </source>
</evidence>
<dbReference type="InterPro" id="IPR005323">
    <property type="entry name" value="CBM41_pullulanase"/>
</dbReference>
<feature type="domain" description="Glycosyl hydrolase family 13 catalytic" evidence="11">
    <location>
        <begin position="477"/>
        <end position="880"/>
    </location>
</feature>
<evidence type="ECO:0000313" key="12">
    <source>
        <dbReference type="EMBL" id="UUF09277.1"/>
    </source>
</evidence>
<dbReference type="EMBL" id="CP071250">
    <property type="protein sequence ID" value="UUF09277.1"/>
    <property type="molecule type" value="Genomic_DNA"/>
</dbReference>
<dbReference type="Gene3D" id="2.60.40.10">
    <property type="entry name" value="Immunoglobulins"/>
    <property type="match status" value="1"/>
</dbReference>
<dbReference type="InterPro" id="IPR004193">
    <property type="entry name" value="Glyco_hydro_13_N"/>
</dbReference>
<evidence type="ECO:0000256" key="4">
    <source>
        <dbReference type="ARBA" id="ARBA00022837"/>
    </source>
</evidence>
<comment type="catalytic activity">
    <reaction evidence="6">
        <text>Hydrolysis of (1-&gt;6)-alpha-D-glucosidic linkages in pullulan, amylopectin and glycogen, and in the alpha- and beta-limit dextrins of amylopectin and glycogen.</text>
        <dbReference type="EC" id="3.2.1.41"/>
    </reaction>
</comment>